<keyword evidence="3" id="KW-1185">Reference proteome</keyword>
<feature type="region of interest" description="Disordered" evidence="1">
    <location>
        <begin position="667"/>
        <end position="694"/>
    </location>
</feature>
<feature type="region of interest" description="Disordered" evidence="1">
    <location>
        <begin position="462"/>
        <end position="488"/>
    </location>
</feature>
<comment type="caution">
    <text evidence="2">The sequence shown here is derived from an EMBL/GenBank/DDBJ whole genome shotgun (WGS) entry which is preliminary data.</text>
</comment>
<protein>
    <recommendedName>
        <fullName evidence="4">SP-RING-type domain-containing protein</fullName>
    </recommendedName>
</protein>
<dbReference type="SUPFAM" id="SSF57850">
    <property type="entry name" value="RING/U-box"/>
    <property type="match status" value="1"/>
</dbReference>
<name>A0A9N8DWR3_9STRA</name>
<feature type="region of interest" description="Disordered" evidence="1">
    <location>
        <begin position="13"/>
        <end position="35"/>
    </location>
</feature>
<dbReference type="EMBL" id="CAICTM010000433">
    <property type="protein sequence ID" value="CAB9510392.1"/>
    <property type="molecule type" value="Genomic_DNA"/>
</dbReference>
<feature type="compositionally biased region" description="Polar residues" evidence="1">
    <location>
        <begin position="609"/>
        <end position="629"/>
    </location>
</feature>
<evidence type="ECO:0008006" key="4">
    <source>
        <dbReference type="Google" id="ProtNLM"/>
    </source>
</evidence>
<evidence type="ECO:0000313" key="2">
    <source>
        <dbReference type="EMBL" id="CAB9510392.1"/>
    </source>
</evidence>
<proteinExistence type="predicted"/>
<sequence length="784" mass="87459">MYKSSNTCRATNMWRVKKSSAAQNNSPQRHRPVETKEVRAVRHDEDTEAALKDTQSQILAVASYVHQQCREQVVQQKESEALTVPCWSIIQQLMETVSQQTRNVATNNEESVLLSLLKDTKKIAAMVKRMVKLHPVVLFIEISTVLQDLINAMDDIYLTLLQMITTSTSSQQGVKTWKQQQSQLEFLQERAKFDKARLVHPTTPLPPMLQSHLDAGAKELIRVLQRHKRKLFQKAVDETKDETKRERAKQSLEYMGHLMTKLADAPLTQEHQDSMLDTSSYTAMTLDGDASYTTWDASTVCTQIAKMPKWAICPVSKQVMVDPVTVRACCRHTLSQKVFSEWIGMGNKNCPICGCRLQSLLAKVNTQLKLQIAEKMEDEVRSLASANQSNPKTELDSSLPPTFGNPGKASLLEDELDPSAHPSNYENMLLFFNNNGNDKGVNDLDVSLSTIGCSGVDLRDASLGQDSSSGNHFRRQPSFHEEEEEMDEYQVPIKDDSAGRDANMSQSLDQMFHSALNRQTTTDTQLTEVADNRAFSSSVGKNKAIVQKAKLEPLDRPIIEVTATHTLDDSSSRAHRKQAWKAAAKVKQQQHDDDAILTNTNKPTKRSNGRQTRSLSPVRTSTSTQQTEASYLMVDRSSNQQKSKTKNPVKKLFKMLKGGNVKNKEREEKTFRVSANKQDQKNALKMSTTSTTSPAPVVAGKVTVQVMNASAATAMTASMNSNMTEYTRRDDRYDQIASQCVSNNSTLPSGSGHSMTITGRGRSPPRCKDEPPPLVPMNVDANSF</sequence>
<dbReference type="InterPro" id="IPR013083">
    <property type="entry name" value="Znf_RING/FYVE/PHD"/>
</dbReference>
<feature type="region of interest" description="Disordered" evidence="1">
    <location>
        <begin position="742"/>
        <end position="784"/>
    </location>
</feature>
<accession>A0A9N8DWR3</accession>
<feature type="compositionally biased region" description="Polar residues" evidence="1">
    <location>
        <begin position="742"/>
        <end position="757"/>
    </location>
</feature>
<reference evidence="2" key="1">
    <citation type="submission" date="2020-06" db="EMBL/GenBank/DDBJ databases">
        <authorList>
            <consortium name="Plant Systems Biology data submission"/>
        </authorList>
    </citation>
    <scope>NUCLEOTIDE SEQUENCE</scope>
    <source>
        <strain evidence="2">D6</strain>
    </source>
</reference>
<dbReference type="Gene3D" id="3.30.40.10">
    <property type="entry name" value="Zinc/RING finger domain, C3HC4 (zinc finger)"/>
    <property type="match status" value="1"/>
</dbReference>
<organism evidence="2 3">
    <name type="scientific">Seminavis robusta</name>
    <dbReference type="NCBI Taxonomy" id="568900"/>
    <lineage>
        <taxon>Eukaryota</taxon>
        <taxon>Sar</taxon>
        <taxon>Stramenopiles</taxon>
        <taxon>Ochrophyta</taxon>
        <taxon>Bacillariophyta</taxon>
        <taxon>Bacillariophyceae</taxon>
        <taxon>Bacillariophycidae</taxon>
        <taxon>Naviculales</taxon>
        <taxon>Naviculaceae</taxon>
        <taxon>Seminavis</taxon>
    </lineage>
</organism>
<evidence type="ECO:0000313" key="3">
    <source>
        <dbReference type="Proteomes" id="UP001153069"/>
    </source>
</evidence>
<dbReference type="Proteomes" id="UP001153069">
    <property type="component" value="Unassembled WGS sequence"/>
</dbReference>
<feature type="region of interest" description="Disordered" evidence="1">
    <location>
        <begin position="382"/>
        <end position="413"/>
    </location>
</feature>
<feature type="region of interest" description="Disordered" evidence="1">
    <location>
        <begin position="568"/>
        <end position="647"/>
    </location>
</feature>
<evidence type="ECO:0000256" key="1">
    <source>
        <dbReference type="SAM" id="MobiDB-lite"/>
    </source>
</evidence>
<dbReference type="AlphaFoldDB" id="A0A9N8DWR3"/>
<gene>
    <name evidence="2" type="ORF">SEMRO_434_G142150.1</name>
</gene>